<name>Q6LPN6_PHOPR</name>
<dbReference type="eggNOG" id="COG0583">
    <property type="taxonomic scope" value="Bacteria"/>
</dbReference>
<keyword evidence="3" id="KW-0238">DNA-binding</keyword>
<dbReference type="EMBL" id="CR378670">
    <property type="protein sequence ID" value="CAG20740.1"/>
    <property type="molecule type" value="Genomic_DNA"/>
</dbReference>
<dbReference type="InterPro" id="IPR005119">
    <property type="entry name" value="LysR_subst-bd"/>
</dbReference>
<dbReference type="PRINTS" id="PR00039">
    <property type="entry name" value="HTHLYSR"/>
</dbReference>
<dbReference type="Pfam" id="PF03466">
    <property type="entry name" value="LysR_substrate"/>
    <property type="match status" value="1"/>
</dbReference>
<proteinExistence type="inferred from homology"/>
<organism evidence="6 7">
    <name type="scientific">Photobacterium profundum (strain SS9)</name>
    <dbReference type="NCBI Taxonomy" id="298386"/>
    <lineage>
        <taxon>Bacteria</taxon>
        <taxon>Pseudomonadati</taxon>
        <taxon>Pseudomonadota</taxon>
        <taxon>Gammaproteobacteria</taxon>
        <taxon>Vibrionales</taxon>
        <taxon>Vibrionaceae</taxon>
        <taxon>Photobacterium</taxon>
    </lineage>
</organism>
<feature type="domain" description="HTH lysR-type" evidence="5">
    <location>
        <begin position="26"/>
        <end position="83"/>
    </location>
</feature>
<dbReference type="KEGG" id="ppr:PBPRA2355"/>
<dbReference type="SUPFAM" id="SSF46785">
    <property type="entry name" value="Winged helix' DNA-binding domain"/>
    <property type="match status" value="1"/>
</dbReference>
<keyword evidence="7" id="KW-1185">Reference proteome</keyword>
<dbReference type="InterPro" id="IPR036390">
    <property type="entry name" value="WH_DNA-bd_sf"/>
</dbReference>
<dbReference type="AlphaFoldDB" id="Q6LPN6"/>
<evidence type="ECO:0000259" key="5">
    <source>
        <dbReference type="PROSITE" id="PS50931"/>
    </source>
</evidence>
<evidence type="ECO:0000313" key="7">
    <source>
        <dbReference type="Proteomes" id="UP000000593"/>
    </source>
</evidence>
<gene>
    <name evidence="6" type="primary">Z5926</name>
    <name evidence="6" type="ordered locus">PBPRA2355</name>
</gene>
<dbReference type="Gene3D" id="3.40.190.10">
    <property type="entry name" value="Periplasmic binding protein-like II"/>
    <property type="match status" value="2"/>
</dbReference>
<keyword evidence="2" id="KW-0805">Transcription regulation</keyword>
<protein>
    <submittedName>
        <fullName evidence="6">Hypothetical transcriptional regulator LYSR-type</fullName>
    </submittedName>
</protein>
<evidence type="ECO:0000256" key="2">
    <source>
        <dbReference type="ARBA" id="ARBA00023015"/>
    </source>
</evidence>
<sequence length="317" mass="35351">MLEIYLDSLLVSIYYFFIFSSNLMNIESKWLEDFLALADVRNFSMAAKIRNVTQPAFSRRIKALEHMVGTELVDRSKTPVSLTPSGRLFRITARSLMNQMVDGIGQLSDLSKLGGNMVRVAAAHSLATSLVPAIQPKLLAGKHSPLLSVEAIDVDQAIEELQEGSCDLLLAFDDELLRLPPYQSLQIGQAELLPVCACNSEGQPLYQLTKDKEVPWLAYSPSSYMGRQIEAIRDQVNLKAVFLSSMTDLLKVLVLKGQGVAWLPDYAIQEELASGKVAVVGEPYLRLPITYYAYRYQARLHPAGEQVWQTLRNLNGE</sequence>
<reference evidence="7" key="1">
    <citation type="journal article" date="2005" name="Science">
        <title>Life at depth: Photobacterium profundum genome sequence and expression analysis.</title>
        <authorList>
            <person name="Vezzi A."/>
            <person name="Campanaro S."/>
            <person name="D'Angelo M."/>
            <person name="Simonato F."/>
            <person name="Vitulo N."/>
            <person name="Lauro F.M."/>
            <person name="Cestaro A."/>
            <person name="Malacrida G."/>
            <person name="Simionati B."/>
            <person name="Cannata N."/>
            <person name="Romualdi C."/>
            <person name="Bartlett D.H."/>
            <person name="Valle G."/>
        </authorList>
    </citation>
    <scope>NUCLEOTIDE SEQUENCE [LARGE SCALE GENOMIC DNA]</scope>
    <source>
        <strain evidence="7">ATCC BAA-1253 / SS9</strain>
    </source>
</reference>
<keyword evidence="4" id="KW-0804">Transcription</keyword>
<dbReference type="InterPro" id="IPR000847">
    <property type="entry name" value="LysR_HTH_N"/>
</dbReference>
<accession>Q6LPN6</accession>
<dbReference type="Proteomes" id="UP000000593">
    <property type="component" value="Chromosome 1"/>
</dbReference>
<dbReference type="PROSITE" id="PS50931">
    <property type="entry name" value="HTH_LYSR"/>
    <property type="match status" value="1"/>
</dbReference>
<comment type="similarity">
    <text evidence="1">Belongs to the LysR transcriptional regulatory family.</text>
</comment>
<dbReference type="Gene3D" id="1.10.10.10">
    <property type="entry name" value="Winged helix-like DNA-binding domain superfamily/Winged helix DNA-binding domain"/>
    <property type="match status" value="1"/>
</dbReference>
<evidence type="ECO:0000313" key="6">
    <source>
        <dbReference type="EMBL" id="CAG20740.1"/>
    </source>
</evidence>
<evidence type="ECO:0000256" key="4">
    <source>
        <dbReference type="ARBA" id="ARBA00023163"/>
    </source>
</evidence>
<dbReference type="PANTHER" id="PTHR30126">
    <property type="entry name" value="HTH-TYPE TRANSCRIPTIONAL REGULATOR"/>
    <property type="match status" value="1"/>
</dbReference>
<dbReference type="STRING" id="298386.PBPRA2355"/>
<dbReference type="GO" id="GO:0003700">
    <property type="term" value="F:DNA-binding transcription factor activity"/>
    <property type="evidence" value="ECO:0007669"/>
    <property type="project" value="InterPro"/>
</dbReference>
<dbReference type="GO" id="GO:0000976">
    <property type="term" value="F:transcription cis-regulatory region binding"/>
    <property type="evidence" value="ECO:0007669"/>
    <property type="project" value="TreeGrafter"/>
</dbReference>
<evidence type="ECO:0000256" key="1">
    <source>
        <dbReference type="ARBA" id="ARBA00009437"/>
    </source>
</evidence>
<evidence type="ECO:0000256" key="3">
    <source>
        <dbReference type="ARBA" id="ARBA00023125"/>
    </source>
</evidence>
<dbReference type="PANTHER" id="PTHR30126:SF2">
    <property type="entry name" value="HTH-TYPE TRANSCRIPTIONAL REGULATOR YJIE"/>
    <property type="match status" value="1"/>
</dbReference>
<dbReference type="SUPFAM" id="SSF53850">
    <property type="entry name" value="Periplasmic binding protein-like II"/>
    <property type="match status" value="1"/>
</dbReference>
<dbReference type="InterPro" id="IPR036388">
    <property type="entry name" value="WH-like_DNA-bd_sf"/>
</dbReference>
<dbReference type="Pfam" id="PF00126">
    <property type="entry name" value="HTH_1"/>
    <property type="match status" value="1"/>
</dbReference>
<dbReference type="HOGENOM" id="CLU_039613_4_1_6"/>